<dbReference type="PANTHER" id="PTHR43266:SF9">
    <property type="entry name" value="PERMEASE, MAJOR FACILITATOR SUPERFAMILY-RELATED"/>
    <property type="match status" value="1"/>
</dbReference>
<evidence type="ECO:0000256" key="1">
    <source>
        <dbReference type="ARBA" id="ARBA00004651"/>
    </source>
</evidence>
<feature type="transmembrane region" description="Helical" evidence="7">
    <location>
        <begin position="44"/>
        <end position="69"/>
    </location>
</feature>
<dbReference type="AlphaFoldDB" id="A0AAU9D9M7"/>
<dbReference type="InterPro" id="IPR036259">
    <property type="entry name" value="MFS_trans_sf"/>
</dbReference>
<sequence>MQFINLSGNKNKILLLLGKIISLFGTNIFNFALSYYILKITGSPLSFGLSLIVTYLPRIFFSSIIGTLVDRINKRWMLAISDFLSFFILSFFYFTVNLFGVKIEFIYITMFLLSTTSIFFNILFDSSLKELISNNEIKELYSLNETINSLTYILSPLIGGVIYYIVDIKIFIFINGISFLLSGISELFLRYNKIVSNLEKKKDKFFSELILGFADIKNDKKILTLFLSFVLFNFFFNFGYLIPVPYIIINLKGYSSVEFGILRTFFSIGALFGSIIVNKKKLKVEYPYKSTILMAFFLLVIGVITIVNIKAKILVFSLFLIDMFFFGLFMIISNIKLMILFQDIIPDNKKGKILGVITMGGSILSPLAVYLSSSIIEKYAINFLPLISGMVLIVSVVIFMIKWEKIENRKISELENENAMN</sequence>
<keyword evidence="10" id="KW-1185">Reference proteome</keyword>
<feature type="transmembrane region" description="Helical" evidence="7">
    <location>
        <begin position="222"/>
        <end position="248"/>
    </location>
</feature>
<dbReference type="CDD" id="cd06173">
    <property type="entry name" value="MFS_MefA_like"/>
    <property type="match status" value="1"/>
</dbReference>
<feature type="transmembrane region" description="Helical" evidence="7">
    <location>
        <begin position="76"/>
        <end position="99"/>
    </location>
</feature>
<feature type="transmembrane region" description="Helical" evidence="7">
    <location>
        <begin position="260"/>
        <end position="278"/>
    </location>
</feature>
<keyword evidence="3" id="KW-1003">Cell membrane</keyword>
<evidence type="ECO:0000256" key="4">
    <source>
        <dbReference type="ARBA" id="ARBA00022692"/>
    </source>
</evidence>
<feature type="transmembrane region" description="Helical" evidence="7">
    <location>
        <begin position="172"/>
        <end position="191"/>
    </location>
</feature>
<keyword evidence="4 7" id="KW-0812">Transmembrane</keyword>
<organism evidence="9 10">
    <name type="scientific">Haliovirga abyssi</name>
    <dbReference type="NCBI Taxonomy" id="2996794"/>
    <lineage>
        <taxon>Bacteria</taxon>
        <taxon>Fusobacteriati</taxon>
        <taxon>Fusobacteriota</taxon>
        <taxon>Fusobacteriia</taxon>
        <taxon>Fusobacteriales</taxon>
        <taxon>Haliovirgaceae</taxon>
        <taxon>Haliovirga</taxon>
    </lineage>
</organism>
<feature type="transmembrane region" description="Helical" evidence="7">
    <location>
        <begin position="313"/>
        <end position="332"/>
    </location>
</feature>
<feature type="domain" description="Major facilitator superfamily (MFS) profile" evidence="8">
    <location>
        <begin position="223"/>
        <end position="421"/>
    </location>
</feature>
<dbReference type="GO" id="GO:0005886">
    <property type="term" value="C:plasma membrane"/>
    <property type="evidence" value="ECO:0007669"/>
    <property type="project" value="UniProtKB-SubCell"/>
</dbReference>
<dbReference type="SUPFAM" id="SSF103473">
    <property type="entry name" value="MFS general substrate transporter"/>
    <property type="match status" value="1"/>
</dbReference>
<dbReference type="Pfam" id="PF07690">
    <property type="entry name" value="MFS_1"/>
    <property type="match status" value="1"/>
</dbReference>
<keyword evidence="5 7" id="KW-1133">Transmembrane helix</keyword>
<feature type="transmembrane region" description="Helical" evidence="7">
    <location>
        <begin position="353"/>
        <end position="373"/>
    </location>
</feature>
<dbReference type="EMBL" id="AP027059">
    <property type="protein sequence ID" value="BDU51333.1"/>
    <property type="molecule type" value="Genomic_DNA"/>
</dbReference>
<evidence type="ECO:0000313" key="9">
    <source>
        <dbReference type="EMBL" id="BDU51333.1"/>
    </source>
</evidence>
<proteinExistence type="predicted"/>
<feature type="transmembrane region" description="Helical" evidence="7">
    <location>
        <begin position="12"/>
        <end position="38"/>
    </location>
</feature>
<evidence type="ECO:0000256" key="3">
    <source>
        <dbReference type="ARBA" id="ARBA00022475"/>
    </source>
</evidence>
<evidence type="ECO:0000256" key="7">
    <source>
        <dbReference type="SAM" id="Phobius"/>
    </source>
</evidence>
<evidence type="ECO:0000256" key="6">
    <source>
        <dbReference type="ARBA" id="ARBA00023136"/>
    </source>
</evidence>
<evidence type="ECO:0000313" key="10">
    <source>
        <dbReference type="Proteomes" id="UP001321582"/>
    </source>
</evidence>
<gene>
    <name evidence="9" type="ORF">HLVA_19020</name>
</gene>
<dbReference type="KEGG" id="haby:HLVA_19020"/>
<dbReference type="PANTHER" id="PTHR43266">
    <property type="entry name" value="MACROLIDE-EFFLUX PROTEIN"/>
    <property type="match status" value="1"/>
</dbReference>
<dbReference type="PROSITE" id="PS50850">
    <property type="entry name" value="MFS"/>
    <property type="match status" value="1"/>
</dbReference>
<dbReference type="RefSeq" id="WP_307904213.1">
    <property type="nucleotide sequence ID" value="NZ_AP027059.1"/>
</dbReference>
<keyword evidence="2" id="KW-0813">Transport</keyword>
<dbReference type="InterPro" id="IPR020846">
    <property type="entry name" value="MFS_dom"/>
</dbReference>
<name>A0AAU9D9M7_9FUSO</name>
<feature type="transmembrane region" description="Helical" evidence="7">
    <location>
        <begin position="290"/>
        <end position="307"/>
    </location>
</feature>
<feature type="transmembrane region" description="Helical" evidence="7">
    <location>
        <begin position="145"/>
        <end position="166"/>
    </location>
</feature>
<reference evidence="9 10" key="1">
    <citation type="submission" date="2022-11" db="EMBL/GenBank/DDBJ databases">
        <title>Haliovirga abyssi gen. nov., sp. nov., a mesophilic fermentative bacterium isolated from the Iheya North hydrothermal field and the proposal of Haliovirgaceae fam. nov.</title>
        <authorList>
            <person name="Miyazaki U."/>
            <person name="Tame A."/>
            <person name="Miyazaki J."/>
            <person name="Takai K."/>
            <person name="Sawayama S."/>
            <person name="Kitajima M."/>
            <person name="Okamoto A."/>
            <person name="Nakagawa S."/>
        </authorList>
    </citation>
    <scope>NUCLEOTIDE SEQUENCE [LARGE SCALE GENOMIC DNA]</scope>
    <source>
        <strain evidence="9 10">IC12</strain>
    </source>
</reference>
<evidence type="ECO:0000256" key="2">
    <source>
        <dbReference type="ARBA" id="ARBA00022448"/>
    </source>
</evidence>
<dbReference type="Gene3D" id="1.20.1250.20">
    <property type="entry name" value="MFS general substrate transporter like domains"/>
    <property type="match status" value="1"/>
</dbReference>
<evidence type="ECO:0000259" key="8">
    <source>
        <dbReference type="PROSITE" id="PS50850"/>
    </source>
</evidence>
<protein>
    <submittedName>
        <fullName evidence="9">MFS transporter</fullName>
    </submittedName>
</protein>
<feature type="transmembrane region" description="Helical" evidence="7">
    <location>
        <begin position="105"/>
        <end position="124"/>
    </location>
</feature>
<feature type="transmembrane region" description="Helical" evidence="7">
    <location>
        <begin position="379"/>
        <end position="401"/>
    </location>
</feature>
<comment type="subcellular location">
    <subcellularLocation>
        <location evidence="1">Cell membrane</location>
        <topology evidence="1">Multi-pass membrane protein</topology>
    </subcellularLocation>
</comment>
<dbReference type="Proteomes" id="UP001321582">
    <property type="component" value="Chromosome"/>
</dbReference>
<dbReference type="InterPro" id="IPR011701">
    <property type="entry name" value="MFS"/>
</dbReference>
<evidence type="ECO:0000256" key="5">
    <source>
        <dbReference type="ARBA" id="ARBA00022989"/>
    </source>
</evidence>
<dbReference type="GO" id="GO:0022857">
    <property type="term" value="F:transmembrane transporter activity"/>
    <property type="evidence" value="ECO:0007669"/>
    <property type="project" value="InterPro"/>
</dbReference>
<accession>A0AAU9D9M7</accession>
<keyword evidence="6 7" id="KW-0472">Membrane</keyword>